<keyword evidence="1" id="KW-0677">Repeat</keyword>
<feature type="domain" description="PDZ" evidence="2">
    <location>
        <begin position="14"/>
        <end position="80"/>
    </location>
</feature>
<dbReference type="GO" id="GO:0016324">
    <property type="term" value="C:apical plasma membrane"/>
    <property type="evidence" value="ECO:0007669"/>
    <property type="project" value="TreeGrafter"/>
</dbReference>
<dbReference type="InterPro" id="IPR001478">
    <property type="entry name" value="PDZ"/>
</dbReference>
<sequence>MSDIPDDAPAPRLSIIVQWPEFDGYGFNLHAEKTKPGQYIGQVDPNSPAEVAGLVEGDRIIEVNGVNIANENHKQVKSSN</sequence>
<dbReference type="AlphaFoldDB" id="A0A8J5JLP2"/>
<dbReference type="InterPro" id="IPR051067">
    <property type="entry name" value="NHER"/>
</dbReference>
<name>A0A8J5JLP2_HOMAM</name>
<dbReference type="CDD" id="cd06768">
    <property type="entry name" value="PDZ_NHERF-like"/>
    <property type="match status" value="1"/>
</dbReference>
<evidence type="ECO:0000256" key="1">
    <source>
        <dbReference type="ARBA" id="ARBA00022737"/>
    </source>
</evidence>
<dbReference type="PROSITE" id="PS50106">
    <property type="entry name" value="PDZ"/>
    <property type="match status" value="1"/>
</dbReference>
<accession>A0A8J5JLP2</accession>
<keyword evidence="4" id="KW-1185">Reference proteome</keyword>
<dbReference type="Pfam" id="PF00595">
    <property type="entry name" value="PDZ"/>
    <property type="match status" value="1"/>
</dbReference>
<protein>
    <submittedName>
        <fullName evidence="3">Na(+)/H(+) exchange regulatory cofactor NHE-RF1-like</fullName>
    </submittedName>
</protein>
<evidence type="ECO:0000259" key="2">
    <source>
        <dbReference type="PROSITE" id="PS50106"/>
    </source>
</evidence>
<reference evidence="3" key="1">
    <citation type="journal article" date="2021" name="Sci. Adv.">
        <title>The American lobster genome reveals insights on longevity, neural, and immune adaptations.</title>
        <authorList>
            <person name="Polinski J.M."/>
            <person name="Zimin A.V."/>
            <person name="Clark K.F."/>
            <person name="Kohn A.B."/>
            <person name="Sadowski N."/>
            <person name="Timp W."/>
            <person name="Ptitsyn A."/>
            <person name="Khanna P."/>
            <person name="Romanova D.Y."/>
            <person name="Williams P."/>
            <person name="Greenwood S.J."/>
            <person name="Moroz L.L."/>
            <person name="Walt D.R."/>
            <person name="Bodnar A.G."/>
        </authorList>
    </citation>
    <scope>NUCLEOTIDE SEQUENCE</scope>
    <source>
        <strain evidence="3">GMGI-L3</strain>
    </source>
</reference>
<evidence type="ECO:0000313" key="4">
    <source>
        <dbReference type="Proteomes" id="UP000747542"/>
    </source>
</evidence>
<dbReference type="Gene3D" id="2.30.42.10">
    <property type="match status" value="1"/>
</dbReference>
<gene>
    <name evidence="3" type="primary">Slc9A3R1-L</name>
    <name evidence="3" type="ORF">Hamer_G001866</name>
</gene>
<comment type="caution">
    <text evidence="3">The sequence shown here is derived from an EMBL/GenBank/DDBJ whole genome shotgun (WGS) entry which is preliminary data.</text>
</comment>
<dbReference type="EMBL" id="JAHLQT010031306">
    <property type="protein sequence ID" value="KAG7160577.1"/>
    <property type="molecule type" value="Genomic_DNA"/>
</dbReference>
<dbReference type="PANTHER" id="PTHR14191">
    <property type="entry name" value="PDZ DOMAIN CONTAINING PROTEIN"/>
    <property type="match status" value="1"/>
</dbReference>
<dbReference type="GO" id="GO:0043495">
    <property type="term" value="F:protein-membrane adaptor activity"/>
    <property type="evidence" value="ECO:0007669"/>
    <property type="project" value="TreeGrafter"/>
</dbReference>
<evidence type="ECO:0000313" key="3">
    <source>
        <dbReference type="EMBL" id="KAG7160577.1"/>
    </source>
</evidence>
<dbReference type="SMART" id="SM00228">
    <property type="entry name" value="PDZ"/>
    <property type="match status" value="1"/>
</dbReference>
<dbReference type="GO" id="GO:0072659">
    <property type="term" value="P:protein localization to plasma membrane"/>
    <property type="evidence" value="ECO:0007669"/>
    <property type="project" value="TreeGrafter"/>
</dbReference>
<dbReference type="PANTHER" id="PTHR14191:SF28">
    <property type="entry name" value="GH04176P-RELATED"/>
    <property type="match status" value="1"/>
</dbReference>
<dbReference type="InterPro" id="IPR036034">
    <property type="entry name" value="PDZ_sf"/>
</dbReference>
<organism evidence="3 4">
    <name type="scientific">Homarus americanus</name>
    <name type="common">American lobster</name>
    <dbReference type="NCBI Taxonomy" id="6706"/>
    <lineage>
        <taxon>Eukaryota</taxon>
        <taxon>Metazoa</taxon>
        <taxon>Ecdysozoa</taxon>
        <taxon>Arthropoda</taxon>
        <taxon>Crustacea</taxon>
        <taxon>Multicrustacea</taxon>
        <taxon>Malacostraca</taxon>
        <taxon>Eumalacostraca</taxon>
        <taxon>Eucarida</taxon>
        <taxon>Decapoda</taxon>
        <taxon>Pleocyemata</taxon>
        <taxon>Astacidea</taxon>
        <taxon>Nephropoidea</taxon>
        <taxon>Nephropidae</taxon>
        <taxon>Homarus</taxon>
    </lineage>
</organism>
<dbReference type="SUPFAM" id="SSF50156">
    <property type="entry name" value="PDZ domain-like"/>
    <property type="match status" value="1"/>
</dbReference>
<proteinExistence type="predicted"/>
<dbReference type="Proteomes" id="UP000747542">
    <property type="component" value="Unassembled WGS sequence"/>
</dbReference>